<dbReference type="GO" id="GO:0003743">
    <property type="term" value="F:translation initiation factor activity"/>
    <property type="evidence" value="ECO:0000318"/>
    <property type="project" value="GO_Central"/>
</dbReference>
<feature type="region of interest" description="Disordered" evidence="1">
    <location>
        <begin position="441"/>
        <end position="464"/>
    </location>
</feature>
<dbReference type="Proteomes" id="UP000036987">
    <property type="component" value="Unassembled WGS sequence"/>
</dbReference>
<feature type="compositionally biased region" description="Basic and acidic residues" evidence="1">
    <location>
        <begin position="559"/>
        <end position="607"/>
    </location>
</feature>
<evidence type="ECO:0000313" key="3">
    <source>
        <dbReference type="Proteomes" id="UP000036987"/>
    </source>
</evidence>
<reference evidence="3" key="1">
    <citation type="journal article" date="2016" name="Nature">
        <title>The genome of the seagrass Zostera marina reveals angiosperm adaptation to the sea.</title>
        <authorList>
            <person name="Olsen J.L."/>
            <person name="Rouze P."/>
            <person name="Verhelst B."/>
            <person name="Lin Y.-C."/>
            <person name="Bayer T."/>
            <person name="Collen J."/>
            <person name="Dattolo E."/>
            <person name="De Paoli E."/>
            <person name="Dittami S."/>
            <person name="Maumus F."/>
            <person name="Michel G."/>
            <person name="Kersting A."/>
            <person name="Lauritano C."/>
            <person name="Lohaus R."/>
            <person name="Toepel M."/>
            <person name="Tonon T."/>
            <person name="Vanneste K."/>
            <person name="Amirebrahimi M."/>
            <person name="Brakel J."/>
            <person name="Bostroem C."/>
            <person name="Chovatia M."/>
            <person name="Grimwood J."/>
            <person name="Jenkins J.W."/>
            <person name="Jueterbock A."/>
            <person name="Mraz A."/>
            <person name="Stam W.T."/>
            <person name="Tice H."/>
            <person name="Bornberg-Bauer E."/>
            <person name="Green P.J."/>
            <person name="Pearson G.A."/>
            <person name="Procaccini G."/>
            <person name="Duarte C.M."/>
            <person name="Schmutz J."/>
            <person name="Reusch T.B.H."/>
            <person name="Van de Peer Y."/>
        </authorList>
    </citation>
    <scope>NUCLEOTIDE SEQUENCE [LARGE SCALE GENOMIC DNA]</scope>
    <source>
        <strain evidence="3">cv. Finnish</strain>
    </source>
</reference>
<gene>
    <name evidence="2" type="ORF">ZOSMA_75G00490</name>
</gene>
<feature type="compositionally biased region" description="Basic and acidic residues" evidence="1">
    <location>
        <begin position="93"/>
        <end position="103"/>
    </location>
</feature>
<proteinExistence type="predicted"/>
<dbReference type="InterPro" id="IPR010433">
    <property type="entry name" value="EIF-4B_pln"/>
</dbReference>
<feature type="compositionally biased region" description="Low complexity" evidence="1">
    <location>
        <begin position="44"/>
        <end position="53"/>
    </location>
</feature>
<feature type="compositionally biased region" description="Basic and acidic residues" evidence="1">
    <location>
        <begin position="117"/>
        <end position="130"/>
    </location>
</feature>
<dbReference type="OrthoDB" id="48651at2759"/>
<feature type="region of interest" description="Disordered" evidence="1">
    <location>
        <begin position="93"/>
        <end position="136"/>
    </location>
</feature>
<keyword evidence="3" id="KW-1185">Reference proteome</keyword>
<dbReference type="EMBL" id="LFYR01001913">
    <property type="protein sequence ID" value="KMZ58616.1"/>
    <property type="molecule type" value="Genomic_DNA"/>
</dbReference>
<organism evidence="2 3">
    <name type="scientific">Zostera marina</name>
    <name type="common">Eelgrass</name>
    <dbReference type="NCBI Taxonomy" id="29655"/>
    <lineage>
        <taxon>Eukaryota</taxon>
        <taxon>Viridiplantae</taxon>
        <taxon>Streptophyta</taxon>
        <taxon>Embryophyta</taxon>
        <taxon>Tracheophyta</taxon>
        <taxon>Spermatophyta</taxon>
        <taxon>Magnoliopsida</taxon>
        <taxon>Liliopsida</taxon>
        <taxon>Zosteraceae</taxon>
        <taxon>Zostera</taxon>
    </lineage>
</organism>
<evidence type="ECO:0000313" key="2">
    <source>
        <dbReference type="EMBL" id="KMZ58616.1"/>
    </source>
</evidence>
<name>A0A0K9NPF4_ZOSMR</name>
<feature type="region of interest" description="Disordered" evidence="1">
    <location>
        <begin position="1"/>
        <end position="81"/>
    </location>
</feature>
<evidence type="ECO:0000256" key="1">
    <source>
        <dbReference type="SAM" id="MobiDB-lite"/>
    </source>
</evidence>
<feature type="region of interest" description="Disordered" evidence="1">
    <location>
        <begin position="504"/>
        <end position="527"/>
    </location>
</feature>
<dbReference type="AlphaFoldDB" id="A0A0K9NPF4"/>
<sequence length="676" mass="76044">MSKKKSFSGSTMTLKDFHGGSIQSDLSLPSAPGVSARQPDRFGRSVGSSFVSGHDQYRMSRPGSAGGLRGGGGTRGFIDENAPFLPHSVHIGRNFEEDERKPFDAASARRRIPSSLDTDRRPRSGIESTHHQRQQNHMMFGKPDYTTGATPNFMSEGPHFPAPGLVVSSHNPTTYGDGSAKPNAWGVRKEPVNESQAPHTSMLSGPNTASRFAHASAIEKISSGRWQSKHEVFSQTPNSETLRFPEVYEQSIGSQDHNVGHGGKSKQLLNERAEGSEMRYDERDIDNNGHYRVNSVLPPDVKKRDTALGFGPNRTRLETNECSYGDLPVYRLDGSNGRSDSVQVKQQDRGFHGKLVPQLEERFDGLNVFQKGGNTSRLQGLQQEGKYTGQQLPENIERPKLKLFPRSQPLESSESQVLDSNKVQQYPFDDTSNLEKVNEINANHQTLKLPGSRDGDNRPIERPRLNLKPRTQPLEQSTAIIERERKTIFGDALPREMVLKERGCDNLPDNHDMSQPDHRGDKNESIKMDTKTEIAVIPNHSERTESYIRVARDLDRKDNRTDRGKLESQRSSWKSDNRYNTKEGVKPVERRPEPDSWRKPVFEEPKVDTLNPRNGKTASAFELTQIYSRSASETRSDNCLPKQSSLIDPNQIPFSRLLDNHREFKSRPSSRKINGY</sequence>
<dbReference type="OMA" id="TRPQING"/>
<protein>
    <submittedName>
        <fullName evidence="2">Uncharacterized protein</fullName>
    </submittedName>
</protein>
<accession>A0A0K9NPF4</accession>
<feature type="compositionally biased region" description="Basic and acidic residues" evidence="1">
    <location>
        <begin position="451"/>
        <end position="464"/>
    </location>
</feature>
<dbReference type="PANTHER" id="PTHR32091:SF4">
    <property type="entry name" value="OS07G0546100 PROTEIN"/>
    <property type="match status" value="1"/>
</dbReference>
<comment type="caution">
    <text evidence="2">The sequence shown here is derived from an EMBL/GenBank/DDBJ whole genome shotgun (WGS) entry which is preliminary data.</text>
</comment>
<dbReference type="PANTHER" id="PTHR32091">
    <property type="entry name" value="EUKARYOTIC TRANSLATION INITIATION FACTOR 4B"/>
    <property type="match status" value="1"/>
</dbReference>
<dbReference type="GO" id="GO:0003729">
    <property type="term" value="F:mRNA binding"/>
    <property type="evidence" value="ECO:0000318"/>
    <property type="project" value="GO_Central"/>
</dbReference>
<feature type="compositionally biased region" description="Gly residues" evidence="1">
    <location>
        <begin position="64"/>
        <end position="75"/>
    </location>
</feature>
<feature type="region of interest" description="Disordered" evidence="1">
    <location>
        <begin position="559"/>
        <end position="616"/>
    </location>
</feature>